<dbReference type="PROSITE" id="PS50937">
    <property type="entry name" value="HTH_MERR_2"/>
    <property type="match status" value="1"/>
</dbReference>
<dbReference type="PRINTS" id="PR00040">
    <property type="entry name" value="HTHMERR"/>
</dbReference>
<sequence length="130" mass="14256">MTAYAVSELARLAGVTVRTLHHYHDIGLLTPVLVGANGYRSYGEEQLLRLQQVLIHRELGIRSARSLPSSMRPVSTGSRRSGSSPAAGGRGKPLPPACQDDRPHDRQTRRRSRDEECRTVQGLFRKAGGA</sequence>
<evidence type="ECO:0000256" key="1">
    <source>
        <dbReference type="ARBA" id="ARBA00023125"/>
    </source>
</evidence>
<dbReference type="Gene3D" id="1.10.1660.10">
    <property type="match status" value="1"/>
</dbReference>
<name>A0ABR6CGD9_9HYPH</name>
<evidence type="ECO:0000313" key="4">
    <source>
        <dbReference type="EMBL" id="MBA9023766.1"/>
    </source>
</evidence>
<dbReference type="EMBL" id="JACJHZ010000040">
    <property type="protein sequence ID" value="MBA9023766.1"/>
    <property type="molecule type" value="Genomic_DNA"/>
</dbReference>
<protein>
    <recommendedName>
        <fullName evidence="3">HTH merR-type domain-containing protein</fullName>
    </recommendedName>
</protein>
<evidence type="ECO:0000313" key="5">
    <source>
        <dbReference type="Proteomes" id="UP000587524"/>
    </source>
</evidence>
<proteinExistence type="predicted"/>
<dbReference type="InterPro" id="IPR009061">
    <property type="entry name" value="DNA-bd_dom_put_sf"/>
</dbReference>
<comment type="caution">
    <text evidence="4">The sequence shown here is derived from an EMBL/GenBank/DDBJ whole genome shotgun (WGS) entry which is preliminary data.</text>
</comment>
<evidence type="ECO:0000256" key="2">
    <source>
        <dbReference type="SAM" id="MobiDB-lite"/>
    </source>
</evidence>
<dbReference type="PANTHER" id="PTHR30204:SF90">
    <property type="entry name" value="HTH-TYPE TRANSCRIPTIONAL ACTIVATOR MTA"/>
    <property type="match status" value="1"/>
</dbReference>
<keyword evidence="1" id="KW-0238">DNA-binding</keyword>
<dbReference type="InterPro" id="IPR047057">
    <property type="entry name" value="MerR_fam"/>
</dbReference>
<dbReference type="SUPFAM" id="SSF46955">
    <property type="entry name" value="Putative DNA-binding domain"/>
    <property type="match status" value="1"/>
</dbReference>
<feature type="compositionally biased region" description="Basic and acidic residues" evidence="2">
    <location>
        <begin position="99"/>
        <end position="118"/>
    </location>
</feature>
<evidence type="ECO:0000259" key="3">
    <source>
        <dbReference type="PROSITE" id="PS50937"/>
    </source>
</evidence>
<gene>
    <name evidence="4" type="ORF">HNQ97_005798</name>
</gene>
<dbReference type="CDD" id="cd01106">
    <property type="entry name" value="HTH_TipAL-Mta"/>
    <property type="match status" value="1"/>
</dbReference>
<dbReference type="InterPro" id="IPR000551">
    <property type="entry name" value="MerR-type_HTH_dom"/>
</dbReference>
<feature type="domain" description="HTH merR-type" evidence="3">
    <location>
        <begin position="3"/>
        <end position="61"/>
    </location>
</feature>
<feature type="compositionally biased region" description="Low complexity" evidence="2">
    <location>
        <begin position="72"/>
        <end position="87"/>
    </location>
</feature>
<reference evidence="4 5" key="1">
    <citation type="submission" date="2020-08" db="EMBL/GenBank/DDBJ databases">
        <title>Genomic Encyclopedia of Type Strains, Phase IV (KMG-IV): sequencing the most valuable type-strain genomes for metagenomic binning, comparative biology and taxonomic classification.</title>
        <authorList>
            <person name="Goeker M."/>
        </authorList>
    </citation>
    <scope>NUCLEOTIDE SEQUENCE [LARGE SCALE GENOMIC DNA]</scope>
    <source>
        <strain evidence="4 5">DSM 17455</strain>
    </source>
</reference>
<keyword evidence="5" id="KW-1185">Reference proteome</keyword>
<dbReference type="Proteomes" id="UP000587524">
    <property type="component" value="Unassembled WGS sequence"/>
</dbReference>
<organism evidence="4 5">
    <name type="scientific">Aminobacter ciceronei</name>
    <dbReference type="NCBI Taxonomy" id="150723"/>
    <lineage>
        <taxon>Bacteria</taxon>
        <taxon>Pseudomonadati</taxon>
        <taxon>Pseudomonadota</taxon>
        <taxon>Alphaproteobacteria</taxon>
        <taxon>Hyphomicrobiales</taxon>
        <taxon>Phyllobacteriaceae</taxon>
        <taxon>Aminobacter</taxon>
    </lineage>
</organism>
<accession>A0ABR6CGD9</accession>
<dbReference type="SMART" id="SM00422">
    <property type="entry name" value="HTH_MERR"/>
    <property type="match status" value="1"/>
</dbReference>
<dbReference type="PANTHER" id="PTHR30204">
    <property type="entry name" value="REDOX-CYCLING DRUG-SENSING TRANSCRIPTIONAL ACTIVATOR SOXR"/>
    <property type="match status" value="1"/>
</dbReference>
<feature type="region of interest" description="Disordered" evidence="2">
    <location>
        <begin position="65"/>
        <end position="130"/>
    </location>
</feature>
<dbReference type="Pfam" id="PF00376">
    <property type="entry name" value="MerR"/>
    <property type="match status" value="1"/>
</dbReference>